<dbReference type="EMBL" id="MT142626">
    <property type="protein sequence ID" value="QJA86267.1"/>
    <property type="molecule type" value="Genomic_DNA"/>
</dbReference>
<gene>
    <name evidence="2" type="ORF">MM415B02101_0003</name>
</gene>
<dbReference type="CDD" id="cd02440">
    <property type="entry name" value="AdoMet_MTases"/>
    <property type="match status" value="1"/>
</dbReference>
<reference evidence="2" key="1">
    <citation type="submission" date="2020-03" db="EMBL/GenBank/DDBJ databases">
        <title>The deep terrestrial virosphere.</title>
        <authorList>
            <person name="Holmfeldt K."/>
            <person name="Nilsson E."/>
            <person name="Simone D."/>
            <person name="Lopez-Fernandez M."/>
            <person name="Wu X."/>
            <person name="de Brujin I."/>
            <person name="Lundin D."/>
            <person name="Andersson A."/>
            <person name="Bertilsson S."/>
            <person name="Dopson M."/>
        </authorList>
    </citation>
    <scope>NUCLEOTIDE SEQUENCE</scope>
    <source>
        <strain evidence="2">MM415B02101</strain>
    </source>
</reference>
<dbReference type="AlphaFoldDB" id="A0A6M3KVW4"/>
<keyword evidence="2" id="KW-0808">Transferase</keyword>
<evidence type="ECO:0000313" key="2">
    <source>
        <dbReference type="EMBL" id="QJA86267.1"/>
    </source>
</evidence>
<organism evidence="2">
    <name type="scientific">viral metagenome</name>
    <dbReference type="NCBI Taxonomy" id="1070528"/>
    <lineage>
        <taxon>unclassified sequences</taxon>
        <taxon>metagenomes</taxon>
        <taxon>organismal metagenomes</taxon>
    </lineage>
</organism>
<dbReference type="Gene3D" id="3.40.50.150">
    <property type="entry name" value="Vaccinia Virus protein VP39"/>
    <property type="match status" value="1"/>
</dbReference>
<proteinExistence type="predicted"/>
<keyword evidence="2" id="KW-0489">Methyltransferase</keyword>
<evidence type="ECO:0000259" key="1">
    <source>
        <dbReference type="Pfam" id="PF13847"/>
    </source>
</evidence>
<dbReference type="SUPFAM" id="SSF53335">
    <property type="entry name" value="S-adenosyl-L-methionine-dependent methyltransferases"/>
    <property type="match status" value="1"/>
</dbReference>
<accession>A0A6M3KVW4</accession>
<sequence>MLIDKKPKELLEEFLTSYNKVHNININKAIRIIKSNIDYYKGDKNKRDELVYLQEPENIWYNALEKNKIDYSVYDDHYYFTDLWACWIIYSRGYLKGIVKENSLDGNISILSLFKDITSVLDLGCGIGYTTASLKQIFSKADIYGTNIEDTKQYLFCKSMSKKYNFKIVSDISKINHCIDLVFASEYFEHIEDSLEHLQDILKNLKPKYFIIANAFNTRSVGHFIEYKYGNIKINQAKMSKLFNKILVLNEYKKIKTKLWNNRPNIYIREN</sequence>
<feature type="domain" description="Methyltransferase" evidence="1">
    <location>
        <begin position="118"/>
        <end position="217"/>
    </location>
</feature>
<protein>
    <submittedName>
        <fullName evidence="2">Putative methyltransferase</fullName>
    </submittedName>
</protein>
<dbReference type="GO" id="GO:0032259">
    <property type="term" value="P:methylation"/>
    <property type="evidence" value="ECO:0007669"/>
    <property type="project" value="UniProtKB-KW"/>
</dbReference>
<dbReference type="GO" id="GO:0008168">
    <property type="term" value="F:methyltransferase activity"/>
    <property type="evidence" value="ECO:0007669"/>
    <property type="project" value="UniProtKB-KW"/>
</dbReference>
<dbReference type="InterPro" id="IPR025714">
    <property type="entry name" value="Methyltranfer_dom"/>
</dbReference>
<dbReference type="InterPro" id="IPR029063">
    <property type="entry name" value="SAM-dependent_MTases_sf"/>
</dbReference>
<name>A0A6M3KVW4_9ZZZZ</name>
<dbReference type="Pfam" id="PF13847">
    <property type="entry name" value="Methyltransf_31"/>
    <property type="match status" value="1"/>
</dbReference>